<dbReference type="InterPro" id="IPR017451">
    <property type="entry name" value="F-box-assoc_interact_dom"/>
</dbReference>
<evidence type="ECO:0000313" key="3">
    <source>
        <dbReference type="Proteomes" id="UP000030689"/>
    </source>
</evidence>
<feature type="domain" description="F-box associated beta-propeller type 3" evidence="1">
    <location>
        <begin position="10"/>
        <end position="271"/>
    </location>
</feature>
<accession>V4LDL2</accession>
<dbReference type="InterPro" id="IPR013187">
    <property type="entry name" value="F-box-assoc_dom_typ3"/>
</dbReference>
<feature type="non-terminal residue" evidence="2">
    <location>
        <position position="1"/>
    </location>
</feature>
<dbReference type="EMBL" id="KI517464">
    <property type="protein sequence ID" value="ESQ41799.1"/>
    <property type="molecule type" value="Genomic_DNA"/>
</dbReference>
<dbReference type="AlphaFoldDB" id="V4LDL2"/>
<gene>
    <name evidence="2" type="ORF">EUTSA_v10015870mg</name>
</gene>
<proteinExistence type="predicted"/>
<dbReference type="OrthoDB" id="1040490at2759"/>
<dbReference type="PANTHER" id="PTHR31111:SF138">
    <property type="entry name" value="F-BOX ASSOCIATED DOMAIN-CONTAINING PROTEIN"/>
    <property type="match status" value="1"/>
</dbReference>
<keyword evidence="3" id="KW-1185">Reference proteome</keyword>
<dbReference type="PANTHER" id="PTHR31111">
    <property type="entry name" value="BNAA05G37150D PROTEIN-RELATED"/>
    <property type="match status" value="1"/>
</dbReference>
<dbReference type="OMA" id="IKIWIME"/>
<dbReference type="Proteomes" id="UP000030689">
    <property type="component" value="Unassembled WGS sequence"/>
</dbReference>
<evidence type="ECO:0000313" key="2">
    <source>
        <dbReference type="EMBL" id="ESQ41799.1"/>
    </source>
</evidence>
<dbReference type="Gramene" id="ESQ41799">
    <property type="protein sequence ID" value="ESQ41799"/>
    <property type="gene ID" value="EUTSA_v10015870mg"/>
</dbReference>
<dbReference type="STRING" id="72664.V4LDL2"/>
<name>V4LDL2_EUTSA</name>
<dbReference type="Pfam" id="PF08268">
    <property type="entry name" value="FBA_3"/>
    <property type="match status" value="1"/>
</dbReference>
<evidence type="ECO:0000259" key="1">
    <source>
        <dbReference type="Pfam" id="PF08268"/>
    </source>
</evidence>
<protein>
    <recommendedName>
        <fullName evidence="1">F-box associated beta-propeller type 3 domain-containing protein</fullName>
    </recommendedName>
</protein>
<reference evidence="2 3" key="1">
    <citation type="journal article" date="2013" name="Front. Plant Sci.">
        <title>The Reference Genome of the Halophytic Plant Eutrema salsugineum.</title>
        <authorList>
            <person name="Yang R."/>
            <person name="Jarvis D.E."/>
            <person name="Chen H."/>
            <person name="Beilstein M.A."/>
            <person name="Grimwood J."/>
            <person name="Jenkins J."/>
            <person name="Shu S."/>
            <person name="Prochnik S."/>
            <person name="Xin M."/>
            <person name="Ma C."/>
            <person name="Schmutz J."/>
            <person name="Wing R.A."/>
            <person name="Mitchell-Olds T."/>
            <person name="Schumaker K.S."/>
            <person name="Wang X."/>
        </authorList>
    </citation>
    <scope>NUCLEOTIDE SEQUENCE [LARGE SCALE GENOMIC DNA]</scope>
</reference>
<sequence>ERYEESINPEDRHLSCSDSVHGLICFETPTNLEIWNPTIRRFFTLPKPESSLSYLRGFLGYDPVECKYKVLIFLPETEIRVLTLGAQESWRKIKASPMHCCTPTSGNKARCVNGVLYYIAKSGLTMKEAIMSFDLRLEKFNLIEFPMDDHSNVLMVTYEGRLGLVSSMPDDVKIWVLEDAENKKWSYKRFVFPQSSHQEWIWFDFKGVTDAGELIYTPSSFYDSFHVVYFDPKKQSVRETKFEGVACDEFRRLKGLGFRPFHDLNVFPDHIESLFSL</sequence>
<dbReference type="NCBIfam" id="TIGR01640">
    <property type="entry name" value="F_box_assoc_1"/>
    <property type="match status" value="1"/>
</dbReference>
<dbReference type="KEGG" id="eus:EUTSA_v10015870mg"/>
<organism evidence="2 3">
    <name type="scientific">Eutrema salsugineum</name>
    <name type="common">Saltwater cress</name>
    <name type="synonym">Sisymbrium salsugineum</name>
    <dbReference type="NCBI Taxonomy" id="72664"/>
    <lineage>
        <taxon>Eukaryota</taxon>
        <taxon>Viridiplantae</taxon>
        <taxon>Streptophyta</taxon>
        <taxon>Embryophyta</taxon>
        <taxon>Tracheophyta</taxon>
        <taxon>Spermatophyta</taxon>
        <taxon>Magnoliopsida</taxon>
        <taxon>eudicotyledons</taxon>
        <taxon>Gunneridae</taxon>
        <taxon>Pentapetalae</taxon>
        <taxon>rosids</taxon>
        <taxon>malvids</taxon>
        <taxon>Brassicales</taxon>
        <taxon>Brassicaceae</taxon>
        <taxon>Eutremeae</taxon>
        <taxon>Eutrema</taxon>
    </lineage>
</organism>